<dbReference type="GO" id="GO:0046872">
    <property type="term" value="F:metal ion binding"/>
    <property type="evidence" value="ECO:0007669"/>
    <property type="project" value="UniProtKB-KW"/>
</dbReference>
<dbReference type="PROSITE" id="PS50936">
    <property type="entry name" value="ENGC_GTPASE"/>
    <property type="match status" value="1"/>
</dbReference>
<dbReference type="Gene3D" id="3.40.50.300">
    <property type="entry name" value="P-loop containing nucleotide triphosphate hydrolases"/>
    <property type="match status" value="1"/>
</dbReference>
<keyword evidence="4 10" id="KW-0699">rRNA-binding</keyword>
<dbReference type="STRING" id="1296565.SAMN05660657_01889"/>
<evidence type="ECO:0000256" key="8">
    <source>
        <dbReference type="ARBA" id="ARBA00022884"/>
    </source>
</evidence>
<keyword evidence="8 10" id="KW-0694">RNA-binding</keyword>
<accession>A0A1I6ZFX1</accession>
<dbReference type="PANTHER" id="PTHR32120">
    <property type="entry name" value="SMALL RIBOSOMAL SUBUNIT BIOGENESIS GTPASE RSGA"/>
    <property type="match status" value="1"/>
</dbReference>
<keyword evidence="15" id="KW-1185">Reference proteome</keyword>
<evidence type="ECO:0000259" key="12">
    <source>
        <dbReference type="PROSITE" id="PS50936"/>
    </source>
</evidence>
<dbReference type="GO" id="GO:0005525">
    <property type="term" value="F:GTP binding"/>
    <property type="evidence" value="ECO:0007669"/>
    <property type="project" value="UniProtKB-UniRule"/>
</dbReference>
<evidence type="ECO:0000256" key="7">
    <source>
        <dbReference type="ARBA" id="ARBA00022833"/>
    </source>
</evidence>
<feature type="binding site" evidence="10">
    <location>
        <position position="289"/>
    </location>
    <ligand>
        <name>Zn(2+)</name>
        <dbReference type="ChEBI" id="CHEBI:29105"/>
    </ligand>
</feature>
<evidence type="ECO:0000256" key="6">
    <source>
        <dbReference type="ARBA" id="ARBA00022801"/>
    </source>
</evidence>
<reference evidence="15" key="1">
    <citation type="submission" date="2016-10" db="EMBL/GenBank/DDBJ databases">
        <authorList>
            <person name="Varghese N."/>
            <person name="Submissions S."/>
        </authorList>
    </citation>
    <scope>NUCLEOTIDE SEQUENCE [LARGE SCALE GENOMIC DNA]</scope>
    <source>
        <strain evidence="15">DSM 46136</strain>
    </source>
</reference>
<evidence type="ECO:0000256" key="4">
    <source>
        <dbReference type="ARBA" id="ARBA00022730"/>
    </source>
</evidence>
<feature type="binding site" evidence="10">
    <location>
        <position position="291"/>
    </location>
    <ligand>
        <name>Zn(2+)</name>
        <dbReference type="ChEBI" id="CHEBI:29105"/>
    </ligand>
</feature>
<name>A0A1I6ZFX1_9ACTN</name>
<feature type="region of interest" description="Disordered" evidence="11">
    <location>
        <begin position="221"/>
        <end position="241"/>
    </location>
</feature>
<dbReference type="GO" id="GO:0019843">
    <property type="term" value="F:rRNA binding"/>
    <property type="evidence" value="ECO:0007669"/>
    <property type="project" value="UniProtKB-KW"/>
</dbReference>
<comment type="similarity">
    <text evidence="10">Belongs to the TRAFAC class YlqF/YawG GTPase family. RsgA subfamily.</text>
</comment>
<evidence type="ECO:0000256" key="3">
    <source>
        <dbReference type="ARBA" id="ARBA00022723"/>
    </source>
</evidence>
<evidence type="ECO:0000256" key="10">
    <source>
        <dbReference type="HAMAP-Rule" id="MF_01820"/>
    </source>
</evidence>
<dbReference type="EMBL" id="FPBA01000005">
    <property type="protein sequence ID" value="SFT61461.1"/>
    <property type="molecule type" value="Genomic_DNA"/>
</dbReference>
<gene>
    <name evidence="10" type="primary">rsgA</name>
    <name evidence="14" type="ORF">SAMN05660657_01889</name>
</gene>
<keyword evidence="7 10" id="KW-0862">Zinc</keyword>
<feature type="domain" description="EngC GTPase" evidence="12">
    <location>
        <begin position="113"/>
        <end position="260"/>
    </location>
</feature>
<dbReference type="EC" id="3.6.1.-" evidence="10"/>
<keyword evidence="2 10" id="KW-0690">Ribosome biogenesis</keyword>
<keyword evidence="9 10" id="KW-0342">GTP-binding</keyword>
<comment type="cofactor">
    <cofactor evidence="10">
        <name>Zn(2+)</name>
        <dbReference type="ChEBI" id="CHEBI:29105"/>
    </cofactor>
    <text evidence="10">Binds 1 zinc ion per subunit.</text>
</comment>
<evidence type="ECO:0000256" key="1">
    <source>
        <dbReference type="ARBA" id="ARBA00022490"/>
    </source>
</evidence>
<evidence type="ECO:0000259" key="13">
    <source>
        <dbReference type="PROSITE" id="PS51721"/>
    </source>
</evidence>
<evidence type="ECO:0000256" key="2">
    <source>
        <dbReference type="ARBA" id="ARBA00022517"/>
    </source>
</evidence>
<dbReference type="InterPro" id="IPR010914">
    <property type="entry name" value="RsgA_GTPase_dom"/>
</dbReference>
<keyword evidence="5 10" id="KW-0547">Nucleotide-binding</keyword>
<feature type="binding site" evidence="10">
    <location>
        <position position="284"/>
    </location>
    <ligand>
        <name>Zn(2+)</name>
        <dbReference type="ChEBI" id="CHEBI:29105"/>
    </ligand>
</feature>
<evidence type="ECO:0000256" key="9">
    <source>
        <dbReference type="ARBA" id="ARBA00023134"/>
    </source>
</evidence>
<dbReference type="PANTHER" id="PTHR32120:SF10">
    <property type="entry name" value="SMALL RIBOSOMAL SUBUNIT BIOGENESIS GTPASE RSGA"/>
    <property type="match status" value="1"/>
</dbReference>
<dbReference type="NCBIfam" id="TIGR00157">
    <property type="entry name" value="ribosome small subunit-dependent GTPase A"/>
    <property type="match status" value="1"/>
</dbReference>
<dbReference type="CDD" id="cd01854">
    <property type="entry name" value="YjeQ_EngC"/>
    <property type="match status" value="1"/>
</dbReference>
<dbReference type="PROSITE" id="PS51721">
    <property type="entry name" value="G_CP"/>
    <property type="match status" value="1"/>
</dbReference>
<protein>
    <recommendedName>
        <fullName evidence="10">Small ribosomal subunit biogenesis GTPase RsgA</fullName>
        <ecNumber evidence="10">3.6.1.-</ecNumber>
    </recommendedName>
</protein>
<evidence type="ECO:0000256" key="5">
    <source>
        <dbReference type="ARBA" id="ARBA00022741"/>
    </source>
</evidence>
<dbReference type="InterPro" id="IPR030378">
    <property type="entry name" value="G_CP_dom"/>
</dbReference>
<dbReference type="SUPFAM" id="SSF52540">
    <property type="entry name" value="P-loop containing nucleoside triphosphate hydrolases"/>
    <property type="match status" value="1"/>
</dbReference>
<dbReference type="Gene3D" id="1.10.40.50">
    <property type="entry name" value="Probable gtpase engc, domain 3"/>
    <property type="match status" value="1"/>
</dbReference>
<keyword evidence="3 10" id="KW-0479">Metal-binding</keyword>
<feature type="binding site" evidence="10">
    <location>
        <begin position="204"/>
        <end position="212"/>
    </location>
    <ligand>
        <name>GTP</name>
        <dbReference type="ChEBI" id="CHEBI:37565"/>
    </ligand>
</feature>
<feature type="domain" description="CP-type G" evidence="13">
    <location>
        <begin position="104"/>
        <end position="262"/>
    </location>
</feature>
<evidence type="ECO:0000313" key="15">
    <source>
        <dbReference type="Proteomes" id="UP000199546"/>
    </source>
</evidence>
<comment type="subcellular location">
    <subcellularLocation>
        <location evidence="10">Cytoplasm</location>
    </subcellularLocation>
</comment>
<dbReference type="Pfam" id="PF03193">
    <property type="entry name" value="RsgA_GTPase"/>
    <property type="match status" value="1"/>
</dbReference>
<feature type="binding site" evidence="10">
    <location>
        <begin position="152"/>
        <end position="155"/>
    </location>
    <ligand>
        <name>GTP</name>
        <dbReference type="ChEBI" id="CHEBI:37565"/>
    </ligand>
</feature>
<keyword evidence="6 10" id="KW-0378">Hydrolase</keyword>
<keyword evidence="1 10" id="KW-0963">Cytoplasm</keyword>
<dbReference type="AlphaFoldDB" id="A0A1I6ZFX1"/>
<evidence type="ECO:0000313" key="14">
    <source>
        <dbReference type="EMBL" id="SFT61461.1"/>
    </source>
</evidence>
<dbReference type="HAMAP" id="MF_01820">
    <property type="entry name" value="GTPase_RsgA"/>
    <property type="match status" value="1"/>
</dbReference>
<feature type="binding site" evidence="10">
    <location>
        <position position="297"/>
    </location>
    <ligand>
        <name>Zn(2+)</name>
        <dbReference type="ChEBI" id="CHEBI:29105"/>
    </ligand>
</feature>
<dbReference type="GO" id="GO:0042274">
    <property type="term" value="P:ribosomal small subunit biogenesis"/>
    <property type="evidence" value="ECO:0007669"/>
    <property type="project" value="UniProtKB-UniRule"/>
</dbReference>
<proteinExistence type="inferred from homology"/>
<organism evidence="14 15">
    <name type="scientific">Geodermatophilus amargosae</name>
    <dbReference type="NCBI Taxonomy" id="1296565"/>
    <lineage>
        <taxon>Bacteria</taxon>
        <taxon>Bacillati</taxon>
        <taxon>Actinomycetota</taxon>
        <taxon>Actinomycetes</taxon>
        <taxon>Geodermatophilales</taxon>
        <taxon>Geodermatophilaceae</taxon>
        <taxon>Geodermatophilus</taxon>
    </lineage>
</organism>
<dbReference type="GO" id="GO:0003924">
    <property type="term" value="F:GTPase activity"/>
    <property type="evidence" value="ECO:0007669"/>
    <property type="project" value="UniProtKB-UniRule"/>
</dbReference>
<comment type="subunit">
    <text evidence="10">Monomer. Associates with 30S ribosomal subunit, binds 16S rRNA.</text>
</comment>
<evidence type="ECO:0000256" key="11">
    <source>
        <dbReference type="SAM" id="MobiDB-lite"/>
    </source>
</evidence>
<dbReference type="GO" id="GO:0005737">
    <property type="term" value="C:cytoplasm"/>
    <property type="evidence" value="ECO:0007669"/>
    <property type="project" value="UniProtKB-SubCell"/>
</dbReference>
<dbReference type="Proteomes" id="UP000199546">
    <property type="component" value="Unassembled WGS sequence"/>
</dbReference>
<sequence>MGGRRADLRSTISSVTHLSGIGWSPDRLEHLPVGTSPGRVARVDRGRLSVLTADGERRVHPAAGLYDPDGIGAPAVGDWVALCGELAVALLPRTSAFTRTVAGRTSAAQVVAANLDLVFVVDALAGPTRARRVERYLAVAWGSGATPVVVLTKADLCDDVAAAVAEVAEDALGVEVLAVSARTGEGLDALRALLGPGRTAAMVGPSGVGKSSLANALAGREVAPTQDVREADGRGRHTTTSRELHVMPGGGLLVDTPGMRELGLYDDEGVDTAYADVAELATECRFRDCAHRTEPGCAVAAAIDDGRLDPARLLGWRKLQAEAHRQLLRSDARARAAEHQRAKALFRAYRSQPNRVR</sequence>
<dbReference type="InterPro" id="IPR004881">
    <property type="entry name" value="Ribosome_biogen_GTPase_RsgA"/>
</dbReference>
<comment type="function">
    <text evidence="10">One of several proteins that assist in the late maturation steps of the functional core of the 30S ribosomal subunit. Helps release RbfA from mature subunits. May play a role in the assembly of ribosomal proteins into the subunit. Circularly permuted GTPase that catalyzes slow GTP hydrolysis, GTPase activity is stimulated by the 30S ribosomal subunit.</text>
</comment>
<feature type="compositionally biased region" description="Basic and acidic residues" evidence="11">
    <location>
        <begin position="227"/>
        <end position="241"/>
    </location>
</feature>
<dbReference type="InterPro" id="IPR027417">
    <property type="entry name" value="P-loop_NTPase"/>
</dbReference>